<dbReference type="GO" id="GO:0080043">
    <property type="term" value="F:quercetin 3-O-glucosyltransferase activity"/>
    <property type="evidence" value="ECO:0007669"/>
    <property type="project" value="TreeGrafter"/>
</dbReference>
<reference evidence="5" key="1">
    <citation type="journal article" date="2020" name="bioRxiv">
        <title>Hybrid origin of Populus tomentosa Carr. identified through genome sequencing and phylogenomic analysis.</title>
        <authorList>
            <person name="An X."/>
            <person name="Gao K."/>
            <person name="Chen Z."/>
            <person name="Li J."/>
            <person name="Yang X."/>
            <person name="Yang X."/>
            <person name="Zhou J."/>
            <person name="Guo T."/>
            <person name="Zhao T."/>
            <person name="Huang S."/>
            <person name="Miao D."/>
            <person name="Khan W.U."/>
            <person name="Rao P."/>
            <person name="Ye M."/>
            <person name="Lei B."/>
            <person name="Liao W."/>
            <person name="Wang J."/>
            <person name="Ji L."/>
            <person name="Li Y."/>
            <person name="Guo B."/>
            <person name="Mustafa N.S."/>
            <person name="Li S."/>
            <person name="Yun Q."/>
            <person name="Keller S.R."/>
            <person name="Mao J."/>
            <person name="Zhang R."/>
            <person name="Strauss S.H."/>
        </authorList>
    </citation>
    <scope>NUCLEOTIDE SEQUENCE</scope>
    <source>
        <strain evidence="5">GM15</strain>
        <tissue evidence="5">Leaf</tissue>
    </source>
</reference>
<dbReference type="OrthoDB" id="5835829at2759"/>
<dbReference type="EMBL" id="JAAWWB010000018">
    <property type="protein sequence ID" value="KAG6761212.1"/>
    <property type="molecule type" value="Genomic_DNA"/>
</dbReference>
<dbReference type="GO" id="GO:0080044">
    <property type="term" value="F:quercetin 7-O-glucosyltransferase activity"/>
    <property type="evidence" value="ECO:0007669"/>
    <property type="project" value="TreeGrafter"/>
</dbReference>
<keyword evidence="3" id="KW-0808">Transferase</keyword>
<evidence type="ECO:0000256" key="4">
    <source>
        <dbReference type="SAM" id="Coils"/>
    </source>
</evidence>
<dbReference type="AlphaFoldDB" id="A0A8X8CPA9"/>
<evidence type="ECO:0000313" key="5">
    <source>
        <dbReference type="EMBL" id="KAG6761212.1"/>
    </source>
</evidence>
<comment type="similarity">
    <text evidence="1">Belongs to the UDP-glycosyltransferase family.</text>
</comment>
<keyword evidence="2" id="KW-0328">Glycosyltransferase</keyword>
<dbReference type="FunFam" id="3.40.50.2000:FF:000138">
    <property type="entry name" value="Glycosyltransferase"/>
    <property type="match status" value="1"/>
</dbReference>
<proteinExistence type="inferred from homology"/>
<dbReference type="FunFam" id="3.40.50.2000:FF:000152">
    <property type="entry name" value="Glycosyltransferase"/>
    <property type="match status" value="1"/>
</dbReference>
<evidence type="ECO:0000256" key="2">
    <source>
        <dbReference type="ARBA" id="ARBA00022676"/>
    </source>
</evidence>
<protein>
    <submittedName>
        <fullName evidence="5">Uncharacterized protein</fullName>
    </submittedName>
</protein>
<organism evidence="5 6">
    <name type="scientific">Populus tomentosa</name>
    <name type="common">Chinese white poplar</name>
    <dbReference type="NCBI Taxonomy" id="118781"/>
    <lineage>
        <taxon>Eukaryota</taxon>
        <taxon>Viridiplantae</taxon>
        <taxon>Streptophyta</taxon>
        <taxon>Embryophyta</taxon>
        <taxon>Tracheophyta</taxon>
        <taxon>Spermatophyta</taxon>
        <taxon>Magnoliopsida</taxon>
        <taxon>eudicotyledons</taxon>
        <taxon>Gunneridae</taxon>
        <taxon>Pentapetalae</taxon>
        <taxon>rosids</taxon>
        <taxon>fabids</taxon>
        <taxon>Malpighiales</taxon>
        <taxon>Salicaceae</taxon>
        <taxon>Saliceae</taxon>
        <taxon>Populus</taxon>
    </lineage>
</organism>
<dbReference type="InterPro" id="IPR002213">
    <property type="entry name" value="UDP_glucos_trans"/>
</dbReference>
<evidence type="ECO:0000313" key="6">
    <source>
        <dbReference type="Proteomes" id="UP000886885"/>
    </source>
</evidence>
<keyword evidence="4" id="KW-0175">Coiled coil</keyword>
<name>A0A8X8CPA9_POPTO</name>
<dbReference type="PANTHER" id="PTHR11926:SF1494">
    <property type="entry name" value="FLAVONOL 3-O-GLUCOSYLTRANSFERASE UGT76E12-RELATED"/>
    <property type="match status" value="1"/>
</dbReference>
<sequence length="785" mass="88165">MVSKQWWVDCFPFPFFQFVFGQAIEIEEIKIEQRLPCIEVNGPLSLAVCRKLPVRSMFSYKKTWRRTCGVHSWIPGIPPTRLVDFPTVFHGTGGQTLSRALEPVSLASEAQYLLFTSVYELEAQFIDALKLKLPFPVYPVGPPIPYFEPKDYTSVISTAFGSCGCHEGKQLFLKIGCGDMGQVVPWCDQLRVLRHPAIGGFWTHCGWNSTLEAVFAGVPMLTSPIFWDQIPDRKIIVEDWEIGWRVKRELGSENLVTREEIAKLVKSLMDAENSEVKEIRRRVKELQETCSAAIAKGGSSDTNLDSFIRDISQGQAKEHLPFNSFYMDSNMDAVDQRSTTNCHVLAVPYPGRGHVNPMMNLCKLLSSKKHDILFTFVVTEEWLGFIGSDTKPSNIRFASIPNVIPSELVRGADFPGFFEAVMTKMEGPFERLLDQLDPPVTTIIADAALLWAITIANKRNIPVATLCTFSATVFSILYHFAHIKDLQKLANLLDDGEEIVDNIQGISSKHVLDLRTIFNGGEARVMQLNLESISWVPRAQYLLINSVYELESQALDALKSKLHLPIYPVGPSIPYFELKDSYCVTAGSDSTNYFQWLDSQPTGSVLYVSLGSFFSISSKQMDEIASGLGNSGVRYLWVARGEALRLKESCGERGIVVPWCDQLQVLCHSSVGGFWTHCGWNSSLEAVFAGIPMLALPLFFDQVPNSKQIVENWRIGWQMKKDEGTKILVKGEEITALVQRFMDTENSEGKDMRRRAQMLQQLCRQAIAKDGSSDKNLDAFIRDIS</sequence>
<comment type="caution">
    <text evidence="5">The sequence shown here is derived from an EMBL/GenBank/DDBJ whole genome shotgun (WGS) entry which is preliminary data.</text>
</comment>
<dbReference type="CDD" id="cd03784">
    <property type="entry name" value="GT1_Gtf-like"/>
    <property type="match status" value="2"/>
</dbReference>
<dbReference type="Proteomes" id="UP000886885">
    <property type="component" value="Chromosome 9D"/>
</dbReference>
<accession>A0A8X8CPA9</accession>
<dbReference type="PANTHER" id="PTHR11926">
    <property type="entry name" value="GLUCOSYL/GLUCURONOSYL TRANSFERASES"/>
    <property type="match status" value="1"/>
</dbReference>
<evidence type="ECO:0000256" key="3">
    <source>
        <dbReference type="ARBA" id="ARBA00022679"/>
    </source>
</evidence>
<dbReference type="Pfam" id="PF00201">
    <property type="entry name" value="UDPGT"/>
    <property type="match status" value="2"/>
</dbReference>
<gene>
    <name evidence="5" type="ORF">POTOM_034413</name>
</gene>
<keyword evidence="6" id="KW-1185">Reference proteome</keyword>
<feature type="coiled-coil region" evidence="4">
    <location>
        <begin position="269"/>
        <end position="296"/>
    </location>
</feature>
<evidence type="ECO:0000256" key="1">
    <source>
        <dbReference type="ARBA" id="ARBA00009995"/>
    </source>
</evidence>